<feature type="chain" id="PRO_5015445357" evidence="1">
    <location>
        <begin position="17"/>
        <end position="399"/>
    </location>
</feature>
<dbReference type="Gene3D" id="1.10.287.700">
    <property type="entry name" value="Helix hairpin bin"/>
    <property type="match status" value="1"/>
</dbReference>
<proteinExistence type="predicted"/>
<protein>
    <submittedName>
        <fullName evidence="2">Uncharacterized protein</fullName>
    </submittedName>
</protein>
<sequence>MKWVLILCACAVVSSAMNFPSLKLLLEKEKELLDNPEEVRELLERLSGGRHVGKRLFLSLDSLKSAFDTVVDGVKSAAHTVAGGVETAVHKVEEVAQSALHGVEDAAHVVAEKVEGAAQDVAHFVSGAAHDVSHFFSSAAEKLAPLLDSIAKVAGPIAQQIGEVALQVLTVGDGGCVVHEQLLLHELEPRPGAVVHLGEAAVQAAIAAAGKRDVNILLSFLFDVESLGSEHLAGIFSNAVQTEVKQDETEGDAELSAATHEKRFLLDNLLGLIHIGEQQLSNLLGSLEALASTSSSRPWTNVRTIAQTVRPCVHIIDCHCHSLNMSLPLTQHVLPPSEQLRLGDRCSGATSVRVLSPYQEQLGACISRSSPWLVVWAAGLEDPIFTCAHHLMQHVCAEC</sequence>
<dbReference type="AlphaFoldDB" id="A0A2T7NHY5"/>
<evidence type="ECO:0000313" key="3">
    <source>
        <dbReference type="Proteomes" id="UP000245119"/>
    </source>
</evidence>
<comment type="caution">
    <text evidence="2">The sequence shown here is derived from an EMBL/GenBank/DDBJ whole genome shotgun (WGS) entry which is preliminary data.</text>
</comment>
<organism evidence="2 3">
    <name type="scientific">Pomacea canaliculata</name>
    <name type="common">Golden apple snail</name>
    <dbReference type="NCBI Taxonomy" id="400727"/>
    <lineage>
        <taxon>Eukaryota</taxon>
        <taxon>Metazoa</taxon>
        <taxon>Spiralia</taxon>
        <taxon>Lophotrochozoa</taxon>
        <taxon>Mollusca</taxon>
        <taxon>Gastropoda</taxon>
        <taxon>Caenogastropoda</taxon>
        <taxon>Architaenioglossa</taxon>
        <taxon>Ampullarioidea</taxon>
        <taxon>Ampullariidae</taxon>
        <taxon>Pomacea</taxon>
    </lineage>
</organism>
<feature type="signal peptide" evidence="1">
    <location>
        <begin position="1"/>
        <end position="16"/>
    </location>
</feature>
<accession>A0A2T7NHY5</accession>
<keyword evidence="1" id="KW-0732">Signal</keyword>
<evidence type="ECO:0000313" key="2">
    <source>
        <dbReference type="EMBL" id="PVD20766.1"/>
    </source>
</evidence>
<keyword evidence="3" id="KW-1185">Reference proteome</keyword>
<dbReference type="Proteomes" id="UP000245119">
    <property type="component" value="Linkage Group LG12"/>
</dbReference>
<name>A0A2T7NHY5_POMCA</name>
<evidence type="ECO:0000256" key="1">
    <source>
        <dbReference type="SAM" id="SignalP"/>
    </source>
</evidence>
<gene>
    <name evidence="2" type="ORF">C0Q70_18927</name>
</gene>
<dbReference type="EMBL" id="PZQS01000012">
    <property type="protein sequence ID" value="PVD20766.1"/>
    <property type="molecule type" value="Genomic_DNA"/>
</dbReference>
<reference evidence="2 3" key="1">
    <citation type="submission" date="2018-04" db="EMBL/GenBank/DDBJ databases">
        <title>The genome of golden apple snail Pomacea canaliculata provides insight into stress tolerance and invasive adaptation.</title>
        <authorList>
            <person name="Liu C."/>
            <person name="Liu B."/>
            <person name="Ren Y."/>
            <person name="Zhang Y."/>
            <person name="Wang H."/>
            <person name="Li S."/>
            <person name="Jiang F."/>
            <person name="Yin L."/>
            <person name="Zhang G."/>
            <person name="Qian W."/>
            <person name="Fan W."/>
        </authorList>
    </citation>
    <scope>NUCLEOTIDE SEQUENCE [LARGE SCALE GENOMIC DNA]</scope>
    <source>
        <strain evidence="2">SZHN2017</strain>
        <tissue evidence="2">Muscle</tissue>
    </source>
</reference>